<name>A0ABP9X656_9CHLR</name>
<comment type="caution">
    <text evidence="2">The sequence shown here is derived from an EMBL/GenBank/DDBJ whole genome shotgun (WGS) entry which is preliminary data.</text>
</comment>
<dbReference type="Pfam" id="PF00583">
    <property type="entry name" value="Acetyltransf_1"/>
    <property type="match status" value="1"/>
</dbReference>
<proteinExistence type="predicted"/>
<dbReference type="SUPFAM" id="SSF55729">
    <property type="entry name" value="Acyl-CoA N-acyltransferases (Nat)"/>
    <property type="match status" value="1"/>
</dbReference>
<dbReference type="InterPro" id="IPR016181">
    <property type="entry name" value="Acyl_CoA_acyltransferase"/>
</dbReference>
<dbReference type="RefSeq" id="WP_345724479.1">
    <property type="nucleotide sequence ID" value="NZ_BAABRU010000026.1"/>
</dbReference>
<keyword evidence="3" id="KW-1185">Reference proteome</keyword>
<reference evidence="2 3" key="1">
    <citation type="submission" date="2024-02" db="EMBL/GenBank/DDBJ databases">
        <title>Herpetosiphon gulosus NBRC 112829.</title>
        <authorList>
            <person name="Ichikawa N."/>
            <person name="Katano-Makiyama Y."/>
            <person name="Hidaka K."/>
        </authorList>
    </citation>
    <scope>NUCLEOTIDE SEQUENCE [LARGE SCALE GENOMIC DNA]</scope>
    <source>
        <strain evidence="2 3">NBRC 112829</strain>
    </source>
</reference>
<dbReference type="PROSITE" id="PS51186">
    <property type="entry name" value="GNAT"/>
    <property type="match status" value="1"/>
</dbReference>
<dbReference type="CDD" id="cd04301">
    <property type="entry name" value="NAT_SF"/>
    <property type="match status" value="1"/>
</dbReference>
<dbReference type="Gene3D" id="3.40.630.30">
    <property type="match status" value="1"/>
</dbReference>
<feature type="domain" description="N-acetyltransferase" evidence="1">
    <location>
        <begin position="1"/>
        <end position="135"/>
    </location>
</feature>
<dbReference type="EMBL" id="BAABRU010000026">
    <property type="protein sequence ID" value="GAA5530882.1"/>
    <property type="molecule type" value="Genomic_DNA"/>
</dbReference>
<accession>A0ABP9X656</accession>
<organism evidence="2 3">
    <name type="scientific">Herpetosiphon gulosus</name>
    <dbReference type="NCBI Taxonomy" id="1973496"/>
    <lineage>
        <taxon>Bacteria</taxon>
        <taxon>Bacillati</taxon>
        <taxon>Chloroflexota</taxon>
        <taxon>Chloroflexia</taxon>
        <taxon>Herpetosiphonales</taxon>
        <taxon>Herpetosiphonaceae</taxon>
        <taxon>Herpetosiphon</taxon>
    </lineage>
</organism>
<evidence type="ECO:0000313" key="2">
    <source>
        <dbReference type="EMBL" id="GAA5530882.1"/>
    </source>
</evidence>
<gene>
    <name evidence="2" type="ORF">Hgul01_04706</name>
</gene>
<dbReference type="InterPro" id="IPR000182">
    <property type="entry name" value="GNAT_dom"/>
</dbReference>
<sequence length="135" mass="15226">MTIHYKRDLDGIDWAQLKAELAGDDFDNGRTPEQYQRSFAASYSVCFALDGQRIIGKARALSDGVCNGYIVDVWTHSDYRRQGIASHLVKQILADLQGQHVCLFTDDMQTFYLQLGFAEETTGMSQVIGQWLQNA</sequence>
<protein>
    <recommendedName>
        <fullName evidence="1">N-acetyltransferase domain-containing protein</fullName>
    </recommendedName>
</protein>
<dbReference type="Proteomes" id="UP001428290">
    <property type="component" value="Unassembled WGS sequence"/>
</dbReference>
<evidence type="ECO:0000259" key="1">
    <source>
        <dbReference type="PROSITE" id="PS51186"/>
    </source>
</evidence>
<evidence type="ECO:0000313" key="3">
    <source>
        <dbReference type="Proteomes" id="UP001428290"/>
    </source>
</evidence>